<proteinExistence type="predicted"/>
<evidence type="ECO:0000313" key="1">
    <source>
        <dbReference type="EMBL" id="QJA81319.1"/>
    </source>
</evidence>
<organism evidence="2">
    <name type="scientific">viral metagenome</name>
    <dbReference type="NCBI Taxonomy" id="1070528"/>
    <lineage>
        <taxon>unclassified sequences</taxon>
        <taxon>metagenomes</taxon>
        <taxon>organismal metagenomes</taxon>
    </lineage>
</organism>
<sequence>MSLIKQIGSLSKRTIFTNAPSIKEANIIGLGTTLGKYKLKLRNGTVINEVIGEVGLSIGQSVTVAKFSGKTNRYVVLSVGYQSTGTITEVEV</sequence>
<gene>
    <name evidence="1" type="ORF">MM415A00555_0010</name>
    <name evidence="2" type="ORF">MM415B03232_0005</name>
</gene>
<reference evidence="2" key="1">
    <citation type="submission" date="2020-03" db="EMBL/GenBank/DDBJ databases">
        <title>The deep terrestrial virosphere.</title>
        <authorList>
            <person name="Holmfeldt K."/>
            <person name="Nilsson E."/>
            <person name="Simone D."/>
            <person name="Lopez-Fernandez M."/>
            <person name="Wu X."/>
            <person name="de Brujin I."/>
            <person name="Lundin D."/>
            <person name="Andersson A."/>
            <person name="Bertilsson S."/>
            <person name="Dopson M."/>
        </authorList>
    </citation>
    <scope>NUCLEOTIDE SEQUENCE</scope>
    <source>
        <strain evidence="1">MM415A00555</strain>
        <strain evidence="2">MM415B03232</strain>
    </source>
</reference>
<dbReference type="AlphaFoldDB" id="A0A6M3LBP4"/>
<evidence type="ECO:0000313" key="2">
    <source>
        <dbReference type="EMBL" id="QJA91923.1"/>
    </source>
</evidence>
<dbReference type="EMBL" id="MT142455">
    <property type="protein sequence ID" value="QJA81319.1"/>
    <property type="molecule type" value="Genomic_DNA"/>
</dbReference>
<dbReference type="EMBL" id="MT143024">
    <property type="protein sequence ID" value="QJA91923.1"/>
    <property type="molecule type" value="Genomic_DNA"/>
</dbReference>
<name>A0A6M3LBP4_9ZZZZ</name>
<protein>
    <submittedName>
        <fullName evidence="2">Uncharacterized protein</fullName>
    </submittedName>
</protein>
<accession>A0A6M3LBP4</accession>